<evidence type="ECO:0000256" key="1">
    <source>
        <dbReference type="ARBA" id="ARBA00022884"/>
    </source>
</evidence>
<dbReference type="InterPro" id="IPR051925">
    <property type="entry name" value="RNA-binding_domain"/>
</dbReference>
<reference evidence="5" key="1">
    <citation type="submission" date="2012-02" db="EMBL/GenBank/DDBJ databases">
        <title>Complete sequence of chromosome of Methanomethylovorans hollandica DSM 15978.</title>
        <authorList>
            <person name="Lucas S."/>
            <person name="Copeland A."/>
            <person name="Lapidus A."/>
            <person name="Glavina del Rio T."/>
            <person name="Dalin E."/>
            <person name="Tice H."/>
            <person name="Bruce D."/>
            <person name="Goodwin L."/>
            <person name="Pitluck S."/>
            <person name="Peters L."/>
            <person name="Mikhailova N."/>
            <person name="Held B."/>
            <person name="Kyrpides N."/>
            <person name="Mavromatis K."/>
            <person name="Ivanova N."/>
            <person name="Brettin T."/>
            <person name="Detter J.C."/>
            <person name="Han C."/>
            <person name="Larimer F."/>
            <person name="Land M."/>
            <person name="Hauser L."/>
            <person name="Markowitz V."/>
            <person name="Cheng J.-F."/>
            <person name="Hugenholtz P."/>
            <person name="Woyke T."/>
            <person name="Wu D."/>
            <person name="Spring S."/>
            <person name="Schroeder M."/>
            <person name="Brambilla E."/>
            <person name="Klenk H.-P."/>
            <person name="Eisen J.A."/>
        </authorList>
    </citation>
    <scope>NUCLEOTIDE SEQUENCE [LARGE SCALE GENOMIC DNA]</scope>
    <source>
        <strain evidence="5">DSM 15978 / NBRC 107637 / DMS1</strain>
    </source>
</reference>
<dbReference type="OrthoDB" id="30785at2157"/>
<dbReference type="PROSITE" id="PS51295">
    <property type="entry name" value="CRM"/>
    <property type="match status" value="1"/>
</dbReference>
<dbReference type="PANTHER" id="PTHR40065:SF3">
    <property type="entry name" value="RNA-BINDING PROTEIN YHBY"/>
    <property type="match status" value="1"/>
</dbReference>
<dbReference type="Gene3D" id="3.30.110.60">
    <property type="entry name" value="YhbY-like"/>
    <property type="match status" value="1"/>
</dbReference>
<keyword evidence="5" id="KW-1185">Reference proteome</keyword>
<accession>L0L284</accession>
<protein>
    <submittedName>
        <fullName evidence="4">Putative RNA-binding protein containing KH domain, possibly ribosomal protein</fullName>
    </submittedName>
</protein>
<proteinExistence type="predicted"/>
<dbReference type="RefSeq" id="WP_015325549.1">
    <property type="nucleotide sequence ID" value="NC_019977.1"/>
</dbReference>
<sequence>MDKDKLYKLKVEASQLKPIMNIGKNGITDAVVEEIRKHLKANRLIKIKMLKSSREEKDTTTIAGELAQVTASQIIEIRGNNVVLYR</sequence>
<dbReference type="AlphaFoldDB" id="L0L284"/>
<evidence type="ECO:0000256" key="2">
    <source>
        <dbReference type="PROSITE-ProRule" id="PRU00626"/>
    </source>
</evidence>
<evidence type="ECO:0000313" key="4">
    <source>
        <dbReference type="EMBL" id="AGB50384.1"/>
    </source>
</evidence>
<dbReference type="InterPro" id="IPR001890">
    <property type="entry name" value="RNA-binding_CRM"/>
</dbReference>
<dbReference type="STRING" id="867904.Metho_2221"/>
<dbReference type="Proteomes" id="UP000010866">
    <property type="component" value="Chromosome"/>
</dbReference>
<dbReference type="GO" id="GO:0005840">
    <property type="term" value="C:ribosome"/>
    <property type="evidence" value="ECO:0007669"/>
    <property type="project" value="UniProtKB-KW"/>
</dbReference>
<dbReference type="KEGG" id="mhz:Metho_2221"/>
<dbReference type="PANTHER" id="PTHR40065">
    <property type="entry name" value="RNA-BINDING PROTEIN YHBY"/>
    <property type="match status" value="1"/>
</dbReference>
<dbReference type="Pfam" id="PF01985">
    <property type="entry name" value="CRS1_YhbY"/>
    <property type="match status" value="1"/>
</dbReference>
<organism evidence="4 5">
    <name type="scientific">Methanomethylovorans hollandica (strain DSM 15978 / NBRC 107637 / DMS1)</name>
    <dbReference type="NCBI Taxonomy" id="867904"/>
    <lineage>
        <taxon>Archaea</taxon>
        <taxon>Methanobacteriati</taxon>
        <taxon>Methanobacteriota</taxon>
        <taxon>Stenosarchaea group</taxon>
        <taxon>Methanomicrobia</taxon>
        <taxon>Methanosarcinales</taxon>
        <taxon>Methanosarcinaceae</taxon>
        <taxon>Methanomethylovorans</taxon>
    </lineage>
</organism>
<keyword evidence="1 2" id="KW-0694">RNA-binding</keyword>
<keyword evidence="4" id="KW-0687">Ribonucleoprotein</keyword>
<evidence type="ECO:0000313" key="5">
    <source>
        <dbReference type="Proteomes" id="UP000010866"/>
    </source>
</evidence>
<dbReference type="SMART" id="SM01103">
    <property type="entry name" value="CRS1_YhbY"/>
    <property type="match status" value="1"/>
</dbReference>
<keyword evidence="4" id="KW-0689">Ribosomal protein</keyword>
<evidence type="ECO:0000259" key="3">
    <source>
        <dbReference type="PROSITE" id="PS51295"/>
    </source>
</evidence>
<dbReference type="EMBL" id="CP003362">
    <property type="protein sequence ID" value="AGB50384.1"/>
    <property type="molecule type" value="Genomic_DNA"/>
</dbReference>
<name>L0L284_METHD</name>
<dbReference type="HOGENOM" id="CLU_095994_5_1_2"/>
<dbReference type="SUPFAM" id="SSF75471">
    <property type="entry name" value="YhbY-like"/>
    <property type="match status" value="1"/>
</dbReference>
<gene>
    <name evidence="4" type="ordered locus">Metho_2221</name>
</gene>
<dbReference type="GO" id="GO:0003723">
    <property type="term" value="F:RNA binding"/>
    <property type="evidence" value="ECO:0007669"/>
    <property type="project" value="UniProtKB-UniRule"/>
</dbReference>
<dbReference type="InterPro" id="IPR035920">
    <property type="entry name" value="YhbY-like_sf"/>
</dbReference>
<dbReference type="GeneID" id="14408299"/>
<feature type="domain" description="CRM" evidence="3">
    <location>
        <begin position="1"/>
        <end position="86"/>
    </location>
</feature>